<dbReference type="CDD" id="cd00984">
    <property type="entry name" value="DnaB_C"/>
    <property type="match status" value="1"/>
</dbReference>
<dbReference type="GO" id="GO:0005524">
    <property type="term" value="F:ATP binding"/>
    <property type="evidence" value="ECO:0007669"/>
    <property type="project" value="UniProtKB-UniRule"/>
</dbReference>
<evidence type="ECO:0000256" key="7">
    <source>
        <dbReference type="ARBA" id="ARBA00022840"/>
    </source>
</evidence>
<evidence type="ECO:0000313" key="15">
    <source>
        <dbReference type="Proteomes" id="UP000199163"/>
    </source>
</evidence>
<evidence type="ECO:0000256" key="3">
    <source>
        <dbReference type="ARBA" id="ARBA00022705"/>
    </source>
</evidence>
<proteinExistence type="inferred from homology"/>
<gene>
    <name evidence="14" type="ORF">SAMN05192534_12422</name>
</gene>
<evidence type="ECO:0000313" key="14">
    <source>
        <dbReference type="EMBL" id="SDI18299.1"/>
    </source>
</evidence>
<evidence type="ECO:0000256" key="9">
    <source>
        <dbReference type="ARBA" id="ARBA00023235"/>
    </source>
</evidence>
<dbReference type="GO" id="GO:0043139">
    <property type="term" value="F:5'-3' DNA helicase activity"/>
    <property type="evidence" value="ECO:0007669"/>
    <property type="project" value="UniProtKB-EC"/>
</dbReference>
<dbReference type="InterPro" id="IPR007693">
    <property type="entry name" value="DNA_helicase_DnaB-like_N"/>
</dbReference>
<keyword evidence="5 12" id="KW-0378">Hydrolase</keyword>
<evidence type="ECO:0000256" key="2">
    <source>
        <dbReference type="ARBA" id="ARBA00022515"/>
    </source>
</evidence>
<evidence type="ECO:0000256" key="10">
    <source>
        <dbReference type="ARBA" id="ARBA00048954"/>
    </source>
</evidence>
<keyword evidence="8 12" id="KW-0238">DNA-binding</keyword>
<dbReference type="Gene3D" id="1.10.860.10">
    <property type="entry name" value="DNAb Helicase, Chain A"/>
    <property type="match status" value="1"/>
</dbReference>
<dbReference type="GO" id="GO:0006269">
    <property type="term" value="P:DNA replication, synthesis of primer"/>
    <property type="evidence" value="ECO:0007669"/>
    <property type="project" value="UniProtKB-UniRule"/>
</dbReference>
<dbReference type="SUPFAM" id="SSF48024">
    <property type="entry name" value="N-terminal domain of DnaB helicase"/>
    <property type="match status" value="1"/>
</dbReference>
<accession>A0A1G8IH11</accession>
<sequence>MTRLENAEAEQAVLGAILLEPDLIQECTLQAKHVIHPKHKAILKAMKTAQQKDEPPDMVTVFSYLRDAASEVGGISYLSDLAGSVASVHSFQHHQRLVFEAYKLRQAREQALAFTENATEENMLELQEKLSQLSEVGQINEERTVRDWLSEIAMDMTMSEDESGAAGGYETGLSEFDYMTGGLQPEDLIIVAARPSMGKTAFALNLAGGHCKNGGSSHVFSLEMGAKSLLHRILSAEGSIDLTKWKQPFQMFDDDDYDKATSASGKVYDWNLSIYETKRMVSDIRATVKKKVNEYPDDNHLVVIDYLQLMSASRRYENRVLEIGEITRDLKMMARELKVPVVLLSQLSRGVESRQDKRPMMSDLRESGNIEQDADIVSFLYREDYYDAEAENQNITEIIIRKQRNGPTGTAEMAFIKEYQKFVNLDRRHEEVGI</sequence>
<comment type="similarity">
    <text evidence="1 12">Belongs to the helicase family. DnaB subfamily.</text>
</comment>
<dbReference type="Pfam" id="PF00772">
    <property type="entry name" value="DnaB"/>
    <property type="match status" value="1"/>
</dbReference>
<dbReference type="InterPro" id="IPR007694">
    <property type="entry name" value="DNA_helicase_DnaB-like_C"/>
</dbReference>
<evidence type="ECO:0000256" key="6">
    <source>
        <dbReference type="ARBA" id="ARBA00022806"/>
    </source>
</evidence>
<comment type="catalytic activity">
    <reaction evidence="10 12">
        <text>ATP + H2O = ADP + phosphate + H(+)</text>
        <dbReference type="Rhea" id="RHEA:13065"/>
        <dbReference type="ChEBI" id="CHEBI:15377"/>
        <dbReference type="ChEBI" id="CHEBI:15378"/>
        <dbReference type="ChEBI" id="CHEBI:30616"/>
        <dbReference type="ChEBI" id="CHEBI:43474"/>
        <dbReference type="ChEBI" id="CHEBI:456216"/>
        <dbReference type="EC" id="5.6.2.3"/>
    </reaction>
</comment>
<dbReference type="GO" id="GO:0016887">
    <property type="term" value="F:ATP hydrolysis activity"/>
    <property type="evidence" value="ECO:0007669"/>
    <property type="project" value="RHEA"/>
</dbReference>
<evidence type="ECO:0000256" key="12">
    <source>
        <dbReference type="RuleBase" id="RU362085"/>
    </source>
</evidence>
<keyword evidence="3 12" id="KW-0235">DNA replication</keyword>
<organism evidence="14 15">
    <name type="scientific">Alteribacillus persepolensis</name>
    <dbReference type="NCBI Taxonomy" id="568899"/>
    <lineage>
        <taxon>Bacteria</taxon>
        <taxon>Bacillati</taxon>
        <taxon>Bacillota</taxon>
        <taxon>Bacilli</taxon>
        <taxon>Bacillales</taxon>
        <taxon>Bacillaceae</taxon>
        <taxon>Alteribacillus</taxon>
    </lineage>
</organism>
<dbReference type="Proteomes" id="UP000199163">
    <property type="component" value="Unassembled WGS sequence"/>
</dbReference>
<dbReference type="Gene3D" id="3.40.50.300">
    <property type="entry name" value="P-loop containing nucleotide triphosphate hydrolases"/>
    <property type="match status" value="1"/>
</dbReference>
<keyword evidence="7 12" id="KW-0067">ATP-binding</keyword>
<keyword evidence="9" id="KW-0413">Isomerase</keyword>
<dbReference type="InterPro" id="IPR027417">
    <property type="entry name" value="P-loop_NTPase"/>
</dbReference>
<evidence type="ECO:0000259" key="13">
    <source>
        <dbReference type="PROSITE" id="PS51199"/>
    </source>
</evidence>
<dbReference type="OrthoDB" id="9773982at2"/>
<dbReference type="EC" id="5.6.2.3" evidence="11 12"/>
<dbReference type="InterPro" id="IPR016136">
    <property type="entry name" value="DNA_helicase_N/primase_C"/>
</dbReference>
<dbReference type="PANTHER" id="PTHR30153:SF2">
    <property type="entry name" value="REPLICATIVE DNA HELICASE"/>
    <property type="match status" value="1"/>
</dbReference>
<keyword evidence="15" id="KW-1185">Reference proteome</keyword>
<dbReference type="STRING" id="568899.SAMN05192534_12422"/>
<dbReference type="PANTHER" id="PTHR30153">
    <property type="entry name" value="REPLICATIVE DNA HELICASE DNAB"/>
    <property type="match status" value="1"/>
</dbReference>
<dbReference type="SUPFAM" id="SSF52540">
    <property type="entry name" value="P-loop containing nucleoside triphosphate hydrolases"/>
    <property type="match status" value="1"/>
</dbReference>
<keyword evidence="6 12" id="KW-0347">Helicase</keyword>
<dbReference type="GO" id="GO:1990077">
    <property type="term" value="C:primosome complex"/>
    <property type="evidence" value="ECO:0007669"/>
    <property type="project" value="UniProtKB-UniRule"/>
</dbReference>
<dbReference type="RefSeq" id="WP_091275734.1">
    <property type="nucleotide sequence ID" value="NZ_FNDK01000024.1"/>
</dbReference>
<evidence type="ECO:0000256" key="4">
    <source>
        <dbReference type="ARBA" id="ARBA00022741"/>
    </source>
</evidence>
<reference evidence="14 15" key="1">
    <citation type="submission" date="2016-10" db="EMBL/GenBank/DDBJ databases">
        <authorList>
            <person name="de Groot N.N."/>
        </authorList>
    </citation>
    <scope>NUCLEOTIDE SEQUENCE [LARGE SCALE GENOMIC DNA]</scope>
    <source>
        <strain evidence="14 15">DSM 21632</strain>
    </source>
</reference>
<evidence type="ECO:0000256" key="8">
    <source>
        <dbReference type="ARBA" id="ARBA00023125"/>
    </source>
</evidence>
<comment type="function">
    <text evidence="12">The main replicative DNA helicase, it participates in initiation and elongation during chromosome replication. Travels ahead of the DNA replisome, separating dsDNA into templates for DNA synthesis. A processive ATP-dependent 5'-3' DNA helicase it has DNA-dependent ATPase activity.</text>
</comment>
<dbReference type="EMBL" id="FNDK01000024">
    <property type="protein sequence ID" value="SDI18299.1"/>
    <property type="molecule type" value="Genomic_DNA"/>
</dbReference>
<dbReference type="NCBIfam" id="TIGR00665">
    <property type="entry name" value="DnaB"/>
    <property type="match status" value="1"/>
</dbReference>
<dbReference type="InterPro" id="IPR036185">
    <property type="entry name" value="DNA_heli_DnaB-like_N_sf"/>
</dbReference>
<evidence type="ECO:0000256" key="5">
    <source>
        <dbReference type="ARBA" id="ARBA00022801"/>
    </source>
</evidence>
<evidence type="ECO:0000256" key="1">
    <source>
        <dbReference type="ARBA" id="ARBA00008428"/>
    </source>
</evidence>
<dbReference type="GO" id="GO:0003677">
    <property type="term" value="F:DNA binding"/>
    <property type="evidence" value="ECO:0007669"/>
    <property type="project" value="UniProtKB-UniRule"/>
</dbReference>
<dbReference type="Pfam" id="PF03796">
    <property type="entry name" value="DnaB_C"/>
    <property type="match status" value="1"/>
</dbReference>
<dbReference type="PROSITE" id="PS51199">
    <property type="entry name" value="SF4_HELICASE"/>
    <property type="match status" value="1"/>
</dbReference>
<keyword evidence="4 12" id="KW-0547">Nucleotide-binding</keyword>
<name>A0A1G8IH11_9BACI</name>
<dbReference type="GO" id="GO:0005829">
    <property type="term" value="C:cytosol"/>
    <property type="evidence" value="ECO:0007669"/>
    <property type="project" value="TreeGrafter"/>
</dbReference>
<dbReference type="AlphaFoldDB" id="A0A1G8IH11"/>
<keyword evidence="2 12" id="KW-0639">Primosome</keyword>
<evidence type="ECO:0000256" key="11">
    <source>
        <dbReference type="NCBIfam" id="TIGR00665"/>
    </source>
</evidence>
<feature type="domain" description="SF4 helicase" evidence="13">
    <location>
        <begin position="162"/>
        <end position="429"/>
    </location>
</feature>
<protein>
    <recommendedName>
        <fullName evidence="11 12">Replicative DNA helicase</fullName>
        <ecNumber evidence="11 12">5.6.2.3</ecNumber>
    </recommendedName>
</protein>
<dbReference type="InterPro" id="IPR007692">
    <property type="entry name" value="DNA_helicase_DnaB"/>
</dbReference>